<organism evidence="3 4">
    <name type="scientific">Parascaris equorum</name>
    <name type="common">Equine roundworm</name>
    <dbReference type="NCBI Taxonomy" id="6256"/>
    <lineage>
        <taxon>Eukaryota</taxon>
        <taxon>Metazoa</taxon>
        <taxon>Ecdysozoa</taxon>
        <taxon>Nematoda</taxon>
        <taxon>Chromadorea</taxon>
        <taxon>Rhabditida</taxon>
        <taxon>Spirurina</taxon>
        <taxon>Ascaridomorpha</taxon>
        <taxon>Ascaridoidea</taxon>
        <taxon>Ascarididae</taxon>
        <taxon>Parascaris</taxon>
    </lineage>
</organism>
<dbReference type="WBParaSite" id="PEQ_0001062601-mRNA-1">
    <property type="protein sequence ID" value="PEQ_0001062601-mRNA-1"/>
    <property type="gene ID" value="PEQ_0001062601"/>
</dbReference>
<dbReference type="SUPFAM" id="SSF48726">
    <property type="entry name" value="Immunoglobulin"/>
    <property type="match status" value="3"/>
</dbReference>
<dbReference type="PANTHER" id="PTHR13817">
    <property type="entry name" value="TITIN"/>
    <property type="match status" value="1"/>
</dbReference>
<feature type="domain" description="Ig-like" evidence="2">
    <location>
        <begin position="33"/>
        <end position="118"/>
    </location>
</feature>
<dbReference type="PROSITE" id="PS50835">
    <property type="entry name" value="IG_LIKE"/>
    <property type="match status" value="2"/>
</dbReference>
<protein>
    <submittedName>
        <fullName evidence="4">Ig-like domain-containing protein</fullName>
    </submittedName>
</protein>
<dbReference type="InterPro" id="IPR050964">
    <property type="entry name" value="Striated_Muscle_Regulatory"/>
</dbReference>
<name>A0A914S8X2_PAREQ</name>
<dbReference type="PANTHER" id="PTHR13817:SF73">
    <property type="entry name" value="FIBRONECTIN TYPE-III DOMAIN-CONTAINING PROTEIN"/>
    <property type="match status" value="1"/>
</dbReference>
<dbReference type="InterPro" id="IPR036179">
    <property type="entry name" value="Ig-like_dom_sf"/>
</dbReference>
<dbReference type="Gene3D" id="2.60.40.10">
    <property type="entry name" value="Immunoglobulins"/>
    <property type="match status" value="3"/>
</dbReference>
<keyword evidence="3" id="KW-1185">Reference proteome</keyword>
<sequence length="320" mass="35244">MLYREQDTSFHAISLADDATSVESSCALTVKLPKLVITRGLEDQTANVGEKVHLGVEVNAKPRIVKWYKNGKEITSSDKENAIRVNDTNYQLEIPDVTLDDTSNYKSSADSSCALTIRLPAERPTFKKGIEDQTIPVGKPLEIIIEIIVEPELVFLTPLKDIDVVEGEEAVFFVETNAHPRTVKWYKNGTEVKSVPGRIDIKGNMSKFRLVIAKTEKNDAATYKTSFSISNVSVCSEARFQVVLSNSAGEVESSARLSIKIAKGQPKILKGLDDQVIAKGTTLILEIKVEGEPTEVRWLKDGAAIPKTANAKIEKIDDQT</sequence>
<dbReference type="InterPro" id="IPR003599">
    <property type="entry name" value="Ig_sub"/>
</dbReference>
<evidence type="ECO:0000313" key="3">
    <source>
        <dbReference type="Proteomes" id="UP000887564"/>
    </source>
</evidence>
<dbReference type="Pfam" id="PF07679">
    <property type="entry name" value="I-set"/>
    <property type="match status" value="3"/>
</dbReference>
<evidence type="ECO:0000313" key="4">
    <source>
        <dbReference type="WBParaSite" id="PEQ_0001062601-mRNA-1"/>
    </source>
</evidence>
<evidence type="ECO:0000259" key="2">
    <source>
        <dbReference type="PROSITE" id="PS50835"/>
    </source>
</evidence>
<dbReference type="Proteomes" id="UP000887564">
    <property type="component" value="Unplaced"/>
</dbReference>
<dbReference type="AlphaFoldDB" id="A0A914S8X2"/>
<feature type="domain" description="Ig-like" evidence="2">
    <location>
        <begin position="151"/>
        <end position="241"/>
    </location>
</feature>
<dbReference type="SMART" id="SM00409">
    <property type="entry name" value="IG"/>
    <property type="match status" value="2"/>
</dbReference>
<accession>A0A914S8X2</accession>
<keyword evidence="1" id="KW-0677">Repeat</keyword>
<proteinExistence type="predicted"/>
<dbReference type="InterPro" id="IPR013783">
    <property type="entry name" value="Ig-like_fold"/>
</dbReference>
<evidence type="ECO:0000256" key="1">
    <source>
        <dbReference type="ARBA" id="ARBA00022737"/>
    </source>
</evidence>
<reference evidence="4" key="1">
    <citation type="submission" date="2022-11" db="UniProtKB">
        <authorList>
            <consortium name="WormBaseParasite"/>
        </authorList>
    </citation>
    <scope>IDENTIFICATION</scope>
</reference>
<dbReference type="InterPro" id="IPR013098">
    <property type="entry name" value="Ig_I-set"/>
</dbReference>
<dbReference type="InterPro" id="IPR007110">
    <property type="entry name" value="Ig-like_dom"/>
</dbReference>